<evidence type="ECO:0000313" key="13">
    <source>
        <dbReference type="Proteomes" id="UP000002383"/>
    </source>
</evidence>
<feature type="binding site" evidence="9">
    <location>
        <position position="100"/>
    </location>
    <ligand>
        <name>L-glutamine</name>
        <dbReference type="ChEBI" id="CHEBI:58359"/>
    </ligand>
</feature>
<dbReference type="HOGENOM" id="CLU_014658_3_1_6"/>
<evidence type="ECO:0000313" key="12">
    <source>
        <dbReference type="EMBL" id="ACL73465.1"/>
    </source>
</evidence>
<dbReference type="PANTHER" id="PTHR43284">
    <property type="entry name" value="ASPARAGINE SYNTHETASE (GLUTAMINE-HYDROLYZING)"/>
    <property type="match status" value="1"/>
</dbReference>
<evidence type="ECO:0000259" key="11">
    <source>
        <dbReference type="PROSITE" id="PS51278"/>
    </source>
</evidence>
<dbReference type="InterPro" id="IPR006426">
    <property type="entry name" value="Asn_synth_AEB"/>
</dbReference>
<dbReference type="STRING" id="396588.Tgr7_2387"/>
<dbReference type="Gene3D" id="3.60.20.10">
    <property type="entry name" value="Glutamine Phosphoribosylpyrophosphate, subunit 1, domain 1"/>
    <property type="match status" value="1"/>
</dbReference>
<dbReference type="Proteomes" id="UP000002383">
    <property type="component" value="Chromosome"/>
</dbReference>
<dbReference type="InterPro" id="IPR001962">
    <property type="entry name" value="Asn_synthase"/>
</dbReference>
<keyword evidence="8" id="KW-0028">Amino-acid biosynthesis</keyword>
<evidence type="ECO:0000256" key="5">
    <source>
        <dbReference type="ARBA" id="ARBA00022840"/>
    </source>
</evidence>
<comment type="pathway">
    <text evidence="1">Amino-acid biosynthesis; L-asparagine biosynthesis; L-asparagine from L-aspartate (L-Gln route): step 1/1.</text>
</comment>
<dbReference type="EC" id="6.3.5.4" evidence="3"/>
<keyword evidence="6 8" id="KW-0315">Glutamine amidotransferase</keyword>
<dbReference type="GO" id="GO:0005829">
    <property type="term" value="C:cytosol"/>
    <property type="evidence" value="ECO:0007669"/>
    <property type="project" value="TreeGrafter"/>
</dbReference>
<feature type="active site" description="For GATase activity" evidence="8">
    <location>
        <position position="2"/>
    </location>
</feature>
<dbReference type="eggNOG" id="COG0367">
    <property type="taxonomic scope" value="Bacteria"/>
</dbReference>
<feature type="binding site" evidence="9">
    <location>
        <position position="291"/>
    </location>
    <ligand>
        <name>ATP</name>
        <dbReference type="ChEBI" id="CHEBI:30616"/>
    </ligand>
</feature>
<evidence type="ECO:0000256" key="3">
    <source>
        <dbReference type="ARBA" id="ARBA00012737"/>
    </source>
</evidence>
<dbReference type="PANTHER" id="PTHR43284:SF1">
    <property type="entry name" value="ASPARAGINE SYNTHETASE"/>
    <property type="match status" value="1"/>
</dbReference>
<comment type="similarity">
    <text evidence="2">Belongs to the asparagine synthetase family.</text>
</comment>
<feature type="site" description="Important for beta-aspartyl-AMP intermediate formation" evidence="10">
    <location>
        <position position="367"/>
    </location>
</feature>
<dbReference type="CDD" id="cd00712">
    <property type="entry name" value="AsnB"/>
    <property type="match status" value="1"/>
</dbReference>
<dbReference type="KEGG" id="tgr:Tgr7_2387"/>
<comment type="catalytic activity">
    <reaction evidence="7">
        <text>L-aspartate + L-glutamine + ATP + H2O = L-asparagine + L-glutamate + AMP + diphosphate + H(+)</text>
        <dbReference type="Rhea" id="RHEA:12228"/>
        <dbReference type="ChEBI" id="CHEBI:15377"/>
        <dbReference type="ChEBI" id="CHEBI:15378"/>
        <dbReference type="ChEBI" id="CHEBI:29985"/>
        <dbReference type="ChEBI" id="CHEBI:29991"/>
        <dbReference type="ChEBI" id="CHEBI:30616"/>
        <dbReference type="ChEBI" id="CHEBI:33019"/>
        <dbReference type="ChEBI" id="CHEBI:58048"/>
        <dbReference type="ChEBI" id="CHEBI:58359"/>
        <dbReference type="ChEBI" id="CHEBI:456215"/>
        <dbReference type="EC" id="6.3.5.4"/>
    </reaction>
</comment>
<evidence type="ECO:0000256" key="8">
    <source>
        <dbReference type="PIRSR" id="PIRSR001589-1"/>
    </source>
</evidence>
<dbReference type="InterPro" id="IPR017932">
    <property type="entry name" value="GATase_2_dom"/>
</dbReference>
<evidence type="ECO:0000256" key="6">
    <source>
        <dbReference type="ARBA" id="ARBA00022962"/>
    </source>
</evidence>
<accession>B8GVB9</accession>
<evidence type="ECO:0000256" key="10">
    <source>
        <dbReference type="PIRSR" id="PIRSR001589-3"/>
    </source>
</evidence>
<proteinExistence type="inferred from homology"/>
<gene>
    <name evidence="12" type="ordered locus">Tgr7_2387</name>
</gene>
<name>B8GVB9_THISH</name>
<dbReference type="GO" id="GO:0005524">
    <property type="term" value="F:ATP binding"/>
    <property type="evidence" value="ECO:0007669"/>
    <property type="project" value="UniProtKB-KW"/>
</dbReference>
<reference evidence="12 13" key="1">
    <citation type="journal article" date="2011" name="Stand. Genomic Sci.">
        <title>Complete genome sequence of 'Thioalkalivibrio sulfidophilus' HL-EbGr7.</title>
        <authorList>
            <person name="Muyzer G."/>
            <person name="Sorokin D.Y."/>
            <person name="Mavromatis K."/>
            <person name="Lapidus A."/>
            <person name="Clum A."/>
            <person name="Ivanova N."/>
            <person name="Pati A."/>
            <person name="d'Haeseleer P."/>
            <person name="Woyke T."/>
            <person name="Kyrpides N.C."/>
        </authorList>
    </citation>
    <scope>NUCLEOTIDE SEQUENCE [LARGE SCALE GENOMIC DNA]</scope>
    <source>
        <strain evidence="12 13">HL-EbGR7</strain>
    </source>
</reference>
<dbReference type="InterPro" id="IPR014729">
    <property type="entry name" value="Rossmann-like_a/b/a_fold"/>
</dbReference>
<dbReference type="InterPro" id="IPR033738">
    <property type="entry name" value="AsnB_N"/>
</dbReference>
<dbReference type="EMBL" id="CP001339">
    <property type="protein sequence ID" value="ACL73465.1"/>
    <property type="molecule type" value="Genomic_DNA"/>
</dbReference>
<dbReference type="SUPFAM" id="SSF56235">
    <property type="entry name" value="N-terminal nucleophile aminohydrolases (Ntn hydrolases)"/>
    <property type="match status" value="1"/>
</dbReference>
<keyword evidence="4 9" id="KW-0547">Nucleotide-binding</keyword>
<dbReference type="PIRSF" id="PIRSF001589">
    <property type="entry name" value="Asn_synthetase_glu-h"/>
    <property type="match status" value="1"/>
</dbReference>
<dbReference type="Pfam" id="PF00733">
    <property type="entry name" value="Asn_synthase"/>
    <property type="match status" value="1"/>
</dbReference>
<dbReference type="AlphaFoldDB" id="B8GVB9"/>
<dbReference type="GO" id="GO:0006529">
    <property type="term" value="P:asparagine biosynthetic process"/>
    <property type="evidence" value="ECO:0007669"/>
    <property type="project" value="UniProtKB-KW"/>
</dbReference>
<protein>
    <recommendedName>
        <fullName evidence="3">asparagine synthase (glutamine-hydrolyzing)</fullName>
        <ecNumber evidence="3">6.3.5.4</ecNumber>
    </recommendedName>
</protein>
<dbReference type="Pfam" id="PF13537">
    <property type="entry name" value="GATase_7"/>
    <property type="match status" value="1"/>
</dbReference>
<dbReference type="InterPro" id="IPR051786">
    <property type="entry name" value="ASN_synthetase/amidase"/>
</dbReference>
<evidence type="ECO:0000256" key="2">
    <source>
        <dbReference type="ARBA" id="ARBA00005752"/>
    </source>
</evidence>
<evidence type="ECO:0000256" key="9">
    <source>
        <dbReference type="PIRSR" id="PIRSR001589-2"/>
    </source>
</evidence>
<evidence type="ECO:0000256" key="1">
    <source>
        <dbReference type="ARBA" id="ARBA00005187"/>
    </source>
</evidence>
<keyword evidence="5 9" id="KW-0067">ATP-binding</keyword>
<evidence type="ECO:0000256" key="4">
    <source>
        <dbReference type="ARBA" id="ARBA00022741"/>
    </source>
</evidence>
<dbReference type="InterPro" id="IPR029055">
    <property type="entry name" value="Ntn_hydrolases_N"/>
</dbReference>
<dbReference type="SUPFAM" id="SSF52402">
    <property type="entry name" value="Adenine nucleotide alpha hydrolases-like"/>
    <property type="match status" value="1"/>
</dbReference>
<dbReference type="OrthoDB" id="9763290at2"/>
<dbReference type="PROSITE" id="PS51278">
    <property type="entry name" value="GATASE_TYPE_2"/>
    <property type="match status" value="1"/>
</dbReference>
<keyword evidence="13" id="KW-1185">Reference proteome</keyword>
<dbReference type="CDD" id="cd01991">
    <property type="entry name" value="Asn_synthase_B_C"/>
    <property type="match status" value="1"/>
</dbReference>
<dbReference type="NCBIfam" id="TIGR01536">
    <property type="entry name" value="asn_synth_AEB"/>
    <property type="match status" value="1"/>
</dbReference>
<evidence type="ECO:0000256" key="7">
    <source>
        <dbReference type="ARBA" id="ARBA00048741"/>
    </source>
</evidence>
<dbReference type="RefSeq" id="WP_012638940.1">
    <property type="nucleotide sequence ID" value="NC_011901.1"/>
</dbReference>
<dbReference type="GO" id="GO:0004066">
    <property type="term" value="F:asparagine synthase (glutamine-hydrolyzing) activity"/>
    <property type="evidence" value="ECO:0007669"/>
    <property type="project" value="UniProtKB-EC"/>
</dbReference>
<sequence length="655" mass="74353">MCGIAGILNLNGGPAVEQRELESMVDRLYHRGPDGHGFYRDAHVGLGHARLSIIDLEGGRQPLHNEDASVWVVFNGEIFNYLELRAELIARGHRFATQSDTEVIVHLYEEYGDDLVHHLNGQFAIALWDIPRKRLVLVRDRVGILPLFYTLQNGRLLFASEIKAILPLLDAAPRLNATALDELMTFWAPLTPHTLFEGIEEVSPGQRIVVQNGHITRETYWDWSFPIDGRYRQGTEDELAAELGELLVDATRIRLRADVPVGAYLSGGLDSSALVSMIHRQGTARLRTFSIGFEDEGLDESGFQQQMIRHVNADHSSIRCDTARVGEAFFDTILRTEAPVLRTAPVPMSLLSGLVREQGYKVVLTGEGSDEVLGGYDLFKEGKIRQFWARNADSSWRPLLIKRLYPYLNLTQAQGLTYLKSFFGTGLDQPESPFFSHMTRWQSTAQCKVFFSEELGAQLRGDAVERLAGGLPEGIQRWHPFNRGQYVEAHTLMSGYLLCSQGDRMLMANSVEGRFPFLDHRVIEFANQLHPRHKMRVLNEKYLLKRVMRPYLPEAIVARHKQPYRAPDIPAFFSGGKTEYVRELLSPEVVSRYGYFDAAKVQRLYQKIERGRAIGYKDNMALVGILSTQLWHYHFVERFHENFRVDGSGLVRGLG</sequence>
<organism evidence="12 13">
    <name type="scientific">Thioalkalivibrio sulfidiphilus (strain HL-EbGR7)</name>
    <dbReference type="NCBI Taxonomy" id="396588"/>
    <lineage>
        <taxon>Bacteria</taxon>
        <taxon>Pseudomonadati</taxon>
        <taxon>Pseudomonadota</taxon>
        <taxon>Gammaproteobacteria</taxon>
        <taxon>Chromatiales</taxon>
        <taxon>Ectothiorhodospiraceae</taxon>
        <taxon>Thioalkalivibrio</taxon>
    </lineage>
</organism>
<keyword evidence="8" id="KW-0061">Asparagine biosynthesis</keyword>
<feature type="domain" description="Glutamine amidotransferase type-2" evidence="11">
    <location>
        <begin position="2"/>
        <end position="213"/>
    </location>
</feature>
<dbReference type="Gene3D" id="3.40.50.620">
    <property type="entry name" value="HUPs"/>
    <property type="match status" value="2"/>
</dbReference>